<dbReference type="OrthoDB" id="1450284at2"/>
<dbReference type="InterPro" id="IPR022655">
    <property type="entry name" value="DUF1553"/>
</dbReference>
<feature type="transmembrane region" description="Helical" evidence="5">
    <location>
        <begin position="134"/>
        <end position="156"/>
    </location>
</feature>
<gene>
    <name evidence="7" type="ORF">SAE01_09380</name>
</gene>
<dbReference type="EMBL" id="BJYT01000002">
    <property type="protein sequence ID" value="GEO08442.1"/>
    <property type="molecule type" value="Genomic_DNA"/>
</dbReference>
<evidence type="ECO:0000313" key="7">
    <source>
        <dbReference type="EMBL" id="GEO08442.1"/>
    </source>
</evidence>
<dbReference type="Pfam" id="PF09990">
    <property type="entry name" value="DUF2231"/>
    <property type="match status" value="1"/>
</dbReference>
<dbReference type="InterPro" id="IPR019251">
    <property type="entry name" value="DUF2231_TM"/>
</dbReference>
<dbReference type="Proteomes" id="UP000321513">
    <property type="component" value="Unassembled WGS sequence"/>
</dbReference>
<evidence type="ECO:0000256" key="3">
    <source>
        <dbReference type="ARBA" id="ARBA00023004"/>
    </source>
</evidence>
<dbReference type="Pfam" id="PF07635">
    <property type="entry name" value="PSCyt1"/>
    <property type="match status" value="1"/>
</dbReference>
<evidence type="ECO:0000259" key="6">
    <source>
        <dbReference type="PROSITE" id="PS51007"/>
    </source>
</evidence>
<keyword evidence="5" id="KW-0472">Membrane</keyword>
<accession>A0A512B911</accession>
<dbReference type="GO" id="GO:0020037">
    <property type="term" value="F:heme binding"/>
    <property type="evidence" value="ECO:0007669"/>
    <property type="project" value="InterPro"/>
</dbReference>
<organism evidence="7 8">
    <name type="scientific">Segetibacter aerophilus</name>
    <dbReference type="NCBI Taxonomy" id="670293"/>
    <lineage>
        <taxon>Bacteria</taxon>
        <taxon>Pseudomonadati</taxon>
        <taxon>Bacteroidota</taxon>
        <taxon>Chitinophagia</taxon>
        <taxon>Chitinophagales</taxon>
        <taxon>Chitinophagaceae</taxon>
        <taxon>Segetibacter</taxon>
    </lineage>
</organism>
<evidence type="ECO:0000313" key="8">
    <source>
        <dbReference type="Proteomes" id="UP000321513"/>
    </source>
</evidence>
<keyword evidence="5" id="KW-0812">Transmembrane</keyword>
<dbReference type="PANTHER" id="PTHR35889:SF3">
    <property type="entry name" value="F-BOX DOMAIN-CONTAINING PROTEIN"/>
    <property type="match status" value="1"/>
</dbReference>
<evidence type="ECO:0000256" key="5">
    <source>
        <dbReference type="SAM" id="Phobius"/>
    </source>
</evidence>
<dbReference type="GO" id="GO:0046872">
    <property type="term" value="F:metal ion binding"/>
    <property type="evidence" value="ECO:0007669"/>
    <property type="project" value="UniProtKB-KW"/>
</dbReference>
<dbReference type="InterPro" id="IPR009056">
    <property type="entry name" value="Cyt_c-like_dom"/>
</dbReference>
<keyword evidence="2 4" id="KW-0479">Metal-binding</keyword>
<dbReference type="RefSeq" id="WP_147202499.1">
    <property type="nucleotide sequence ID" value="NZ_BJYT01000002.1"/>
</dbReference>
<dbReference type="InterPro" id="IPR011444">
    <property type="entry name" value="DUF1549"/>
</dbReference>
<dbReference type="GO" id="GO:0009055">
    <property type="term" value="F:electron transfer activity"/>
    <property type="evidence" value="ECO:0007669"/>
    <property type="project" value="InterPro"/>
</dbReference>
<comment type="caution">
    <text evidence="7">The sequence shown here is derived from an EMBL/GenBank/DDBJ whole genome shotgun (WGS) entry which is preliminary data.</text>
</comment>
<evidence type="ECO:0000256" key="2">
    <source>
        <dbReference type="ARBA" id="ARBA00022723"/>
    </source>
</evidence>
<keyword evidence="1 4" id="KW-0349">Heme</keyword>
<feature type="transmembrane region" description="Helical" evidence="5">
    <location>
        <begin position="168"/>
        <end position="189"/>
    </location>
</feature>
<dbReference type="Pfam" id="PF07583">
    <property type="entry name" value="PSCyt2"/>
    <property type="match status" value="1"/>
</dbReference>
<dbReference type="SUPFAM" id="SSF46626">
    <property type="entry name" value="Cytochrome c"/>
    <property type="match status" value="1"/>
</dbReference>
<evidence type="ECO:0000256" key="4">
    <source>
        <dbReference type="PROSITE-ProRule" id="PRU00433"/>
    </source>
</evidence>
<protein>
    <recommendedName>
        <fullName evidence="6">Cytochrome c domain-containing protein</fullName>
    </recommendedName>
</protein>
<evidence type="ECO:0000256" key="1">
    <source>
        <dbReference type="ARBA" id="ARBA00022617"/>
    </source>
</evidence>
<dbReference type="Pfam" id="PF07587">
    <property type="entry name" value="PSD1"/>
    <property type="match status" value="1"/>
</dbReference>
<name>A0A512B911_9BACT</name>
<keyword evidence="3 4" id="KW-0408">Iron</keyword>
<dbReference type="PANTHER" id="PTHR35889">
    <property type="entry name" value="CYCLOINULO-OLIGOSACCHARIDE FRUCTANOTRANSFERASE-RELATED"/>
    <property type="match status" value="1"/>
</dbReference>
<sequence>MKKQFKKVASKKRLLVVALVIVLVFVLNPFFILNSYAGDAPLAASGEAPLSTASNSFWLWNFLARLHPLTVHFPVSLLLFAAILELFTLKNFHSKLRPGINILLAAGVATATVSIIFGLLLGRGGDYNEDTLSLHQWTGISTATLGAVALFLLFKISRNNELKLIKPYRAILIVSAIGVCVAGHLGAALTHGSDYLSSTLPWSKDYEATPVKNVDFASYKNDTVKLSKQEEQELNMQVKTILAHNCYKCHGPEKIKGELRLDSKKMIFKGGEDGPVIVAGDPLKSDLFRRISLPANHKDVMPSKGKKLSEGDIATIKFWIQKGAPYSEGKNEETNYRVAKLEPRNPSLPQASTDLQNPIDLWVNEYFKKNKISWTAVVDDRTYLKRIYLDILGLLPSPEDLNNFARDPRPDKRSVWVRQLLNRNDDYAMNWLTFWNDALRNDYTGTGYITGGRFDISNWLYNSLKTNKSYNQFVKELVSPGKDSRGFIAGIKWRGVINASQRTEMQAAQNVSQVFFGLNLKCASCHNSFISDWKLDDAYGFANIFADSSLEINRCDKPSGKFTSARLLWKELGTINSTAAAAIKQQQLAELMTKPADGRLYRTLVNRIWAQMMGRGIVEPVDLMDNEPWSQDLLDWLAFNFEQRGADIKELIFLIATSKTYQLPSVGFKEPNQLFAKDYKFKGMLKRRLSAEQFADAVSSIVAPMYPDSLVKFVPFIETPAEKSVEAKPVEKKAAPTLTPAQKAAADKIAAEKRKAAKKLAEERAEAGRLVAYKLFTNKSILLYPRASLVINNKFLTALGRPNRETVSTSRESQANLLQALELTNGDRFNATLKTGAENWKRKYGNGDVLIKEMYRKTLGREPQQKEFAVAKKMLGPTPGTESIQDLFWSILLLPEFQIIY</sequence>
<dbReference type="InterPro" id="IPR011429">
    <property type="entry name" value="Cyt_c_Planctomycete-type"/>
</dbReference>
<feature type="transmembrane region" description="Helical" evidence="5">
    <location>
        <begin position="69"/>
        <end position="88"/>
    </location>
</feature>
<proteinExistence type="predicted"/>
<keyword evidence="8" id="KW-1185">Reference proteome</keyword>
<feature type="domain" description="Cytochrome c" evidence="6">
    <location>
        <begin position="233"/>
        <end position="324"/>
    </location>
</feature>
<dbReference type="PROSITE" id="PS51007">
    <property type="entry name" value="CYTC"/>
    <property type="match status" value="1"/>
</dbReference>
<dbReference type="InterPro" id="IPR036909">
    <property type="entry name" value="Cyt_c-like_dom_sf"/>
</dbReference>
<keyword evidence="5" id="KW-1133">Transmembrane helix</keyword>
<dbReference type="AlphaFoldDB" id="A0A512B911"/>
<reference evidence="7 8" key="1">
    <citation type="submission" date="2019-07" db="EMBL/GenBank/DDBJ databases">
        <title>Whole genome shotgun sequence of Segetibacter aerophilus NBRC 106135.</title>
        <authorList>
            <person name="Hosoyama A."/>
            <person name="Uohara A."/>
            <person name="Ohji S."/>
            <person name="Ichikawa N."/>
        </authorList>
    </citation>
    <scope>NUCLEOTIDE SEQUENCE [LARGE SCALE GENOMIC DNA]</scope>
    <source>
        <strain evidence="7 8">NBRC 106135</strain>
    </source>
</reference>
<feature type="transmembrane region" description="Helical" evidence="5">
    <location>
        <begin position="100"/>
        <end position="122"/>
    </location>
</feature>